<keyword evidence="4" id="KW-0406">Ion transport</keyword>
<keyword evidence="2 4" id="KW-1133">Transmembrane helix</keyword>
<reference evidence="5 6" key="1">
    <citation type="submission" date="2024-02" db="EMBL/GenBank/DDBJ databases">
        <title>Chromosome-scale genome assembly of the rough periwinkle Littorina saxatilis.</title>
        <authorList>
            <person name="De Jode A."/>
            <person name="Faria R."/>
            <person name="Formenti G."/>
            <person name="Sims Y."/>
            <person name="Smith T.P."/>
            <person name="Tracey A."/>
            <person name="Wood J.M.D."/>
            <person name="Zagrodzka Z.B."/>
            <person name="Johannesson K."/>
            <person name="Butlin R.K."/>
            <person name="Leder E.H."/>
        </authorList>
    </citation>
    <scope>NUCLEOTIDE SEQUENCE [LARGE SCALE GENOMIC DNA]</scope>
    <source>
        <strain evidence="5">Snail1</strain>
        <tissue evidence="5">Muscle</tissue>
    </source>
</reference>
<proteinExistence type="inferred from homology"/>
<dbReference type="EMBL" id="JBAMIC010000018">
    <property type="protein sequence ID" value="KAK7094870.1"/>
    <property type="molecule type" value="Genomic_DNA"/>
</dbReference>
<dbReference type="PANTHER" id="PTHR12483:SF115">
    <property type="entry name" value="COPPER TRANSPORT PROTEIN"/>
    <property type="match status" value="1"/>
</dbReference>
<evidence type="ECO:0000256" key="2">
    <source>
        <dbReference type="ARBA" id="ARBA00022989"/>
    </source>
</evidence>
<comment type="similarity">
    <text evidence="4">Belongs to the copper transporter (Ctr) (TC 1.A.56) family. SLC31A subfamily.</text>
</comment>
<dbReference type="GO" id="GO:0005375">
    <property type="term" value="F:copper ion transmembrane transporter activity"/>
    <property type="evidence" value="ECO:0007669"/>
    <property type="project" value="UniProtKB-UniRule"/>
</dbReference>
<evidence type="ECO:0000256" key="3">
    <source>
        <dbReference type="ARBA" id="ARBA00023136"/>
    </source>
</evidence>
<dbReference type="InterPro" id="IPR007274">
    <property type="entry name" value="Cop_transporter"/>
</dbReference>
<comment type="caution">
    <text evidence="5">The sequence shown here is derived from an EMBL/GenBank/DDBJ whole genome shotgun (WGS) entry which is preliminary data.</text>
</comment>
<keyword evidence="4" id="KW-0813">Transport</keyword>
<feature type="transmembrane region" description="Helical" evidence="4">
    <location>
        <begin position="113"/>
        <end position="139"/>
    </location>
</feature>
<organism evidence="5 6">
    <name type="scientific">Littorina saxatilis</name>
    <dbReference type="NCBI Taxonomy" id="31220"/>
    <lineage>
        <taxon>Eukaryota</taxon>
        <taxon>Metazoa</taxon>
        <taxon>Spiralia</taxon>
        <taxon>Lophotrochozoa</taxon>
        <taxon>Mollusca</taxon>
        <taxon>Gastropoda</taxon>
        <taxon>Caenogastropoda</taxon>
        <taxon>Littorinimorpha</taxon>
        <taxon>Littorinoidea</taxon>
        <taxon>Littorinidae</taxon>
        <taxon>Littorina</taxon>
    </lineage>
</organism>
<dbReference type="Proteomes" id="UP001374579">
    <property type="component" value="Unassembled WGS sequence"/>
</dbReference>
<keyword evidence="1 4" id="KW-0812">Transmembrane</keyword>
<feature type="transmembrane region" description="Helical" evidence="4">
    <location>
        <begin position="89"/>
        <end position="107"/>
    </location>
</feature>
<dbReference type="PANTHER" id="PTHR12483">
    <property type="entry name" value="SOLUTE CARRIER FAMILY 31 COPPER TRANSPORTERS"/>
    <property type="match status" value="1"/>
</dbReference>
<evidence type="ECO:0000256" key="4">
    <source>
        <dbReference type="RuleBase" id="RU367022"/>
    </source>
</evidence>
<dbReference type="Pfam" id="PF04145">
    <property type="entry name" value="Ctr"/>
    <property type="match status" value="2"/>
</dbReference>
<accession>A0AAN9AYZ2</accession>
<keyword evidence="4" id="KW-0186">Copper</keyword>
<dbReference type="AlphaFoldDB" id="A0AAN9AYZ2"/>
<keyword evidence="4" id="KW-0187">Copper transport</keyword>
<keyword evidence="3 4" id="KW-0472">Membrane</keyword>
<feature type="transmembrane region" description="Helical" evidence="4">
    <location>
        <begin position="49"/>
        <end position="68"/>
    </location>
</feature>
<gene>
    <name evidence="5" type="ORF">V1264_006360</name>
</gene>
<comment type="subcellular location">
    <subcellularLocation>
        <location evidence="4">Membrane</location>
        <topology evidence="4">Multi-pass membrane protein</topology>
    </subcellularLocation>
</comment>
<evidence type="ECO:0000313" key="6">
    <source>
        <dbReference type="Proteomes" id="UP001374579"/>
    </source>
</evidence>
<evidence type="ECO:0000256" key="1">
    <source>
        <dbReference type="ARBA" id="ARBA00022692"/>
    </source>
</evidence>
<dbReference type="GO" id="GO:0016020">
    <property type="term" value="C:membrane"/>
    <property type="evidence" value="ECO:0007669"/>
    <property type="project" value="UniProtKB-SubCell"/>
</dbReference>
<keyword evidence="6" id="KW-1185">Reference proteome</keyword>
<protein>
    <recommendedName>
        <fullName evidence="4">Copper transport protein</fullName>
    </recommendedName>
</protein>
<name>A0AAN9AYZ2_9CAEN</name>
<sequence length="186" mass="20790">MASGHHHSPQMAKTGGQDSGDLIDLYHSVFHTGHSELLLFPSLLVTTHAHMAAACVVVFLVALLYEGLRLFVSWLQLYSNTQYSRSKCRVWLLGTAQTLSFMVHSFVGYCLMLIFMTLNIWLCLSVILGTGTGFVLFHFPPVKTRLFRIFRKGGNNGEVADDDQSEVATVGYEQLEEFKLSQTNAQ</sequence>
<evidence type="ECO:0000313" key="5">
    <source>
        <dbReference type="EMBL" id="KAK7094870.1"/>
    </source>
</evidence>